<dbReference type="Proteomes" id="UP001501444">
    <property type="component" value="Unassembled WGS sequence"/>
</dbReference>
<gene>
    <name evidence="2" type="ORF">GCM10010170_083280</name>
</gene>
<comment type="caution">
    <text evidence="2">The sequence shown here is derived from an EMBL/GenBank/DDBJ whole genome shotgun (WGS) entry which is preliminary data.</text>
</comment>
<dbReference type="EMBL" id="BAAARV010000083">
    <property type="protein sequence ID" value="GAA2377798.1"/>
    <property type="molecule type" value="Genomic_DNA"/>
</dbReference>
<keyword evidence="3" id="KW-1185">Reference proteome</keyword>
<evidence type="ECO:0008006" key="4">
    <source>
        <dbReference type="Google" id="ProtNLM"/>
    </source>
</evidence>
<feature type="signal peptide" evidence="1">
    <location>
        <begin position="1"/>
        <end position="23"/>
    </location>
</feature>
<sequence>MRFKVLAAAATAAMLVTLGVTVAALPPAEAAVPAKDWLHTSGNKIVDANGNKIVDANGNEVWLTGTNWFGFNATERVFHGLWSGNITDITKSMADRGINLVRVPISTQLLLEWKNGQATVPSGVNARPARPDRRDPHLADVLGAQPQLRRHRRPAAG</sequence>
<proteinExistence type="predicted"/>
<name>A0ABN3HEM5_9ACTN</name>
<keyword evidence="1" id="KW-0732">Signal</keyword>
<dbReference type="InterPro" id="IPR017853">
    <property type="entry name" value="GH"/>
</dbReference>
<dbReference type="Gene3D" id="3.20.20.80">
    <property type="entry name" value="Glycosidases"/>
    <property type="match status" value="1"/>
</dbReference>
<evidence type="ECO:0000313" key="3">
    <source>
        <dbReference type="Proteomes" id="UP001501444"/>
    </source>
</evidence>
<evidence type="ECO:0000313" key="2">
    <source>
        <dbReference type="EMBL" id="GAA2377798.1"/>
    </source>
</evidence>
<organism evidence="2 3">
    <name type="scientific">Dactylosporangium salmoneum</name>
    <dbReference type="NCBI Taxonomy" id="53361"/>
    <lineage>
        <taxon>Bacteria</taxon>
        <taxon>Bacillati</taxon>
        <taxon>Actinomycetota</taxon>
        <taxon>Actinomycetes</taxon>
        <taxon>Micromonosporales</taxon>
        <taxon>Micromonosporaceae</taxon>
        <taxon>Dactylosporangium</taxon>
    </lineage>
</organism>
<dbReference type="SUPFAM" id="SSF51445">
    <property type="entry name" value="(Trans)glycosidases"/>
    <property type="match status" value="1"/>
</dbReference>
<reference evidence="2 3" key="1">
    <citation type="journal article" date="2019" name="Int. J. Syst. Evol. Microbiol.">
        <title>The Global Catalogue of Microorganisms (GCM) 10K type strain sequencing project: providing services to taxonomists for standard genome sequencing and annotation.</title>
        <authorList>
            <consortium name="The Broad Institute Genomics Platform"/>
            <consortium name="The Broad Institute Genome Sequencing Center for Infectious Disease"/>
            <person name="Wu L."/>
            <person name="Ma J."/>
        </authorList>
    </citation>
    <scope>NUCLEOTIDE SEQUENCE [LARGE SCALE GENOMIC DNA]</scope>
    <source>
        <strain evidence="2 3">JCM 3272</strain>
    </source>
</reference>
<protein>
    <recommendedName>
        <fullName evidence="4">Glycoside hydrolase family 5 domain-containing protein</fullName>
    </recommendedName>
</protein>
<evidence type="ECO:0000256" key="1">
    <source>
        <dbReference type="SAM" id="SignalP"/>
    </source>
</evidence>
<feature type="chain" id="PRO_5045114978" description="Glycoside hydrolase family 5 domain-containing protein" evidence="1">
    <location>
        <begin position="24"/>
        <end position="157"/>
    </location>
</feature>
<accession>A0ABN3HEM5</accession>